<organism evidence="6 7">
    <name type="scientific">Haemonchus contortus</name>
    <name type="common">Barber pole worm</name>
    <dbReference type="NCBI Taxonomy" id="6289"/>
    <lineage>
        <taxon>Eukaryota</taxon>
        <taxon>Metazoa</taxon>
        <taxon>Ecdysozoa</taxon>
        <taxon>Nematoda</taxon>
        <taxon>Chromadorea</taxon>
        <taxon>Rhabditida</taxon>
        <taxon>Rhabditina</taxon>
        <taxon>Rhabditomorpha</taxon>
        <taxon>Strongyloidea</taxon>
        <taxon>Trichostrongylidae</taxon>
        <taxon>Haemonchus</taxon>
    </lineage>
</organism>
<dbReference type="InterPro" id="IPR002919">
    <property type="entry name" value="TIL_dom"/>
</dbReference>
<reference evidence="7" key="1">
    <citation type="submission" date="2020-12" db="UniProtKB">
        <authorList>
            <consortium name="WormBaseParasite"/>
        </authorList>
    </citation>
    <scope>IDENTIFICATION</scope>
    <source>
        <strain evidence="7">MHco3</strain>
    </source>
</reference>
<evidence type="ECO:0000256" key="1">
    <source>
        <dbReference type="ARBA" id="ARBA00022690"/>
    </source>
</evidence>
<dbReference type="CDD" id="cd19941">
    <property type="entry name" value="TIL"/>
    <property type="match status" value="1"/>
</dbReference>
<dbReference type="Gene3D" id="2.10.25.10">
    <property type="entry name" value="Laminin"/>
    <property type="match status" value="1"/>
</dbReference>
<dbReference type="WBParaSite" id="HCON_00157505-00001">
    <property type="protein sequence ID" value="HCON_00157505-00001"/>
    <property type="gene ID" value="HCON_00157505"/>
</dbReference>
<keyword evidence="2" id="KW-0722">Serine protease inhibitor</keyword>
<evidence type="ECO:0000256" key="4">
    <source>
        <dbReference type="SAM" id="MobiDB-lite"/>
    </source>
</evidence>
<feature type="compositionally biased region" description="Pro residues" evidence="4">
    <location>
        <begin position="172"/>
        <end position="183"/>
    </location>
</feature>
<dbReference type="SUPFAM" id="SSF57567">
    <property type="entry name" value="Serine protease inhibitors"/>
    <property type="match status" value="1"/>
</dbReference>
<protein>
    <submittedName>
        <fullName evidence="7">TIL domain-containing protein</fullName>
    </submittedName>
</protein>
<evidence type="ECO:0000259" key="5">
    <source>
        <dbReference type="Pfam" id="PF01826"/>
    </source>
</evidence>
<dbReference type="InterPro" id="IPR051368">
    <property type="entry name" value="SerProtInhib-TIL_Domain"/>
</dbReference>
<dbReference type="PANTHER" id="PTHR23259">
    <property type="entry name" value="RIDDLE"/>
    <property type="match status" value="1"/>
</dbReference>
<dbReference type="Pfam" id="PF01826">
    <property type="entry name" value="TIL"/>
    <property type="match status" value="1"/>
</dbReference>
<evidence type="ECO:0000256" key="3">
    <source>
        <dbReference type="ARBA" id="ARBA00023157"/>
    </source>
</evidence>
<dbReference type="GO" id="GO:0004867">
    <property type="term" value="F:serine-type endopeptidase inhibitor activity"/>
    <property type="evidence" value="ECO:0007669"/>
    <property type="project" value="UniProtKB-KW"/>
</dbReference>
<feature type="region of interest" description="Disordered" evidence="4">
    <location>
        <begin position="105"/>
        <end position="211"/>
    </location>
</feature>
<keyword evidence="3" id="KW-1015">Disulfide bond</keyword>
<dbReference type="OrthoDB" id="5868241at2759"/>
<dbReference type="InterPro" id="IPR036084">
    <property type="entry name" value="Ser_inhib-like_sf"/>
</dbReference>
<keyword evidence="1" id="KW-0646">Protease inhibitor</keyword>
<sequence>MEVECGLSEEVRVCRPKCEPTCGDRNPTCSATCGEAVCMCQRGSVRQSGMCVPISACRFFDFEVETKTNVNKEGRFAFQLPTKPPTVRAPLAKAVIQKAVTSETATVLHRPPTTDISRRRGPFGPIGPATNRAPPKNVRVPIPPSRSPNRSPPSIVPNRPLNRSPSPTLPKKTPPSGPVPPTTLPAKPRQQRVKRNALLRWRQRLRRSRAI</sequence>
<feature type="domain" description="TIL" evidence="5">
    <location>
        <begin position="5"/>
        <end position="57"/>
    </location>
</feature>
<evidence type="ECO:0000256" key="2">
    <source>
        <dbReference type="ARBA" id="ARBA00022900"/>
    </source>
</evidence>
<feature type="compositionally biased region" description="Low complexity" evidence="4">
    <location>
        <begin position="156"/>
        <end position="171"/>
    </location>
</feature>
<proteinExistence type="predicted"/>
<name>A0A7I4YZ32_HAECO</name>
<evidence type="ECO:0000313" key="6">
    <source>
        <dbReference type="Proteomes" id="UP000025227"/>
    </source>
</evidence>
<evidence type="ECO:0000313" key="7">
    <source>
        <dbReference type="WBParaSite" id="HCON_00157505-00001"/>
    </source>
</evidence>
<dbReference type="AlphaFoldDB" id="A0A7I4YZ32"/>
<keyword evidence="6" id="KW-1185">Reference proteome</keyword>
<dbReference type="Proteomes" id="UP000025227">
    <property type="component" value="Unplaced"/>
</dbReference>
<dbReference type="PANTHER" id="PTHR23259:SF70">
    <property type="entry name" value="ACCESSORY GLAND PROTEIN ACP62F-RELATED"/>
    <property type="match status" value="1"/>
</dbReference>
<feature type="compositionally biased region" description="Basic residues" evidence="4">
    <location>
        <begin position="189"/>
        <end position="211"/>
    </location>
</feature>
<feature type="compositionally biased region" description="Pro residues" evidence="4">
    <location>
        <begin position="141"/>
        <end position="155"/>
    </location>
</feature>
<accession>A0A7I4YZ32</accession>